<keyword evidence="1" id="KW-0472">Membrane</keyword>
<name>A0A3P8FBQ5_HELPZ</name>
<feature type="transmembrane region" description="Helical" evidence="1">
    <location>
        <begin position="78"/>
        <end position="102"/>
    </location>
</feature>
<keyword evidence="3" id="KW-1185">Reference proteome</keyword>
<evidence type="ECO:0000313" key="2">
    <source>
        <dbReference type="EMBL" id="VDP19623.1"/>
    </source>
</evidence>
<keyword evidence="1" id="KW-0812">Transmembrane</keyword>
<dbReference type="Proteomes" id="UP000050761">
    <property type="component" value="Unassembled WGS sequence"/>
</dbReference>
<dbReference type="WBParaSite" id="HPBE_0002037401-mRNA-1">
    <property type="protein sequence ID" value="HPBE_0002037401-mRNA-1"/>
    <property type="gene ID" value="HPBE_0002037401"/>
</dbReference>
<evidence type="ECO:0000313" key="4">
    <source>
        <dbReference type="WBParaSite" id="HPBE_0002037401-mRNA-1"/>
    </source>
</evidence>
<reference evidence="2 3" key="1">
    <citation type="submission" date="2018-11" db="EMBL/GenBank/DDBJ databases">
        <authorList>
            <consortium name="Pathogen Informatics"/>
        </authorList>
    </citation>
    <scope>NUCLEOTIDE SEQUENCE [LARGE SCALE GENOMIC DNA]</scope>
</reference>
<dbReference type="EMBL" id="UZAH01032096">
    <property type="protein sequence ID" value="VDP19623.1"/>
    <property type="molecule type" value="Genomic_DNA"/>
</dbReference>
<organism evidence="2">
    <name type="scientific">Heligmosomoides polygyrus</name>
    <name type="common">Parasitic roundworm</name>
    <dbReference type="NCBI Taxonomy" id="6339"/>
    <lineage>
        <taxon>Eukaryota</taxon>
        <taxon>Metazoa</taxon>
        <taxon>Ecdysozoa</taxon>
        <taxon>Nematoda</taxon>
        <taxon>Chromadorea</taxon>
        <taxon>Rhabditida</taxon>
        <taxon>Rhabditina</taxon>
        <taxon>Rhabditomorpha</taxon>
        <taxon>Strongyloidea</taxon>
        <taxon>Heligmosomidae</taxon>
        <taxon>Heligmosomoides</taxon>
    </lineage>
</organism>
<feature type="transmembrane region" description="Helical" evidence="1">
    <location>
        <begin position="16"/>
        <end position="37"/>
    </location>
</feature>
<dbReference type="AlphaFoldDB" id="A0A3P8FBQ5"/>
<feature type="transmembrane region" description="Helical" evidence="1">
    <location>
        <begin position="49"/>
        <end position="71"/>
    </location>
</feature>
<sequence length="215" mass="23786">MFRSYEHGCKQYTPTLRLVCAALSLTICLCEFALAIYEYSYSRGGNLSAAIFTCFFAIHGCITLLYFVGIIKRNPCLLVPFLTLQLIFMTSLGLLVVVWWIATLLASFDLVHYRSPFGCMSYCPSIYRDNCNGNAGTRLYCPSSTAAAASVAATGTQCRQMWACPAGSSPYYYTDSPTAPMAYPAPFYAQCFPPPNNYWYLPDGTTRISAFSCEG</sequence>
<protein>
    <submittedName>
        <fullName evidence="4">MARVEL domain-containing protein</fullName>
    </submittedName>
</protein>
<accession>A0A3P8FBQ5</accession>
<dbReference type="OrthoDB" id="5819967at2759"/>
<keyword evidence="1" id="KW-1133">Transmembrane helix</keyword>
<gene>
    <name evidence="2" type="ORF">HPBE_LOCUS20372</name>
</gene>
<evidence type="ECO:0000256" key="1">
    <source>
        <dbReference type="SAM" id="Phobius"/>
    </source>
</evidence>
<reference evidence="4" key="2">
    <citation type="submission" date="2019-09" db="UniProtKB">
        <authorList>
            <consortium name="WormBaseParasite"/>
        </authorList>
    </citation>
    <scope>IDENTIFICATION</scope>
</reference>
<proteinExistence type="predicted"/>
<evidence type="ECO:0000313" key="3">
    <source>
        <dbReference type="Proteomes" id="UP000050761"/>
    </source>
</evidence>